<dbReference type="Pfam" id="PF06985">
    <property type="entry name" value="HET"/>
    <property type="match status" value="1"/>
</dbReference>
<feature type="domain" description="Heterokaryon incompatibility" evidence="1">
    <location>
        <begin position="7"/>
        <end position="119"/>
    </location>
</feature>
<protein>
    <recommendedName>
        <fullName evidence="1">Heterokaryon incompatibility domain-containing protein</fullName>
    </recommendedName>
</protein>
<evidence type="ECO:0000313" key="3">
    <source>
        <dbReference type="Proteomes" id="UP000676310"/>
    </source>
</evidence>
<comment type="caution">
    <text evidence="2">The sequence shown here is derived from an EMBL/GenBank/DDBJ whole genome shotgun (WGS) entry which is preliminary data.</text>
</comment>
<dbReference type="PANTHER" id="PTHR24148:SF73">
    <property type="entry name" value="HET DOMAIN PROTEIN (AFU_ORTHOLOGUE AFUA_8G01020)"/>
    <property type="match status" value="1"/>
</dbReference>
<reference evidence="2" key="1">
    <citation type="submission" date="2021-05" db="EMBL/GenBank/DDBJ databases">
        <authorList>
            <person name="Stam R."/>
        </authorList>
    </citation>
    <scope>NUCLEOTIDE SEQUENCE</scope>
    <source>
        <strain evidence="2">CS162</strain>
    </source>
</reference>
<dbReference type="AlphaFoldDB" id="A0A8J2HRR0"/>
<dbReference type="RefSeq" id="XP_043163853.1">
    <property type="nucleotide sequence ID" value="XM_043307918.1"/>
</dbReference>
<dbReference type="PANTHER" id="PTHR24148">
    <property type="entry name" value="ANKYRIN REPEAT DOMAIN-CONTAINING PROTEIN 39 HOMOLOG-RELATED"/>
    <property type="match status" value="1"/>
</dbReference>
<gene>
    <name evidence="2" type="ORF">ALTATR162_LOCUS325</name>
</gene>
<organism evidence="2 3">
    <name type="scientific">Alternaria atra</name>
    <dbReference type="NCBI Taxonomy" id="119953"/>
    <lineage>
        <taxon>Eukaryota</taxon>
        <taxon>Fungi</taxon>
        <taxon>Dikarya</taxon>
        <taxon>Ascomycota</taxon>
        <taxon>Pezizomycotina</taxon>
        <taxon>Dothideomycetes</taxon>
        <taxon>Pleosporomycetidae</taxon>
        <taxon>Pleosporales</taxon>
        <taxon>Pleosporineae</taxon>
        <taxon>Pleosporaceae</taxon>
        <taxon>Alternaria</taxon>
        <taxon>Alternaria sect. Ulocladioides</taxon>
    </lineage>
</organism>
<sequence>MPHMPKTPTYYWIDFLCMNQSNIEERNAQVARMADVFKKADGVVVWLGKEDQYTQDALTTMRRISATPEKDGPLVPYTSFYNPEESQLVSSTRLTFHNWLGFIVLINRPWFKRAWVIQEIALGKTALVVCGNKVFPWDILSKTLSFVKTTRWYHHLHAEKLKHVKELRKHPGIYKQILKSKLEVGISPLNLNSTRLTASSLIEPNGQAVKQPSFRNLLDKHRFAESSDPRDKVYAFLGLANRNLSPFRTQPNALVPDYNLSVEEVFIEIATVLMSSYKNLSWLSHVEDLSQRRISGLPSWVPDLSVPLQPYPLRYRGPAYWAAAGNRAWRPDVASMEKGLLRVQGIQLDRVDQTSMLIDESEDPSAAWASIVNLALSLNFPYPDPGATGKTPSRVEELENWYLNTVVDPSIAPHVADIHLDGETTNRQQVLFPDLKRKEFEPTVQPHYDENDVWINYHKPTDKECVYDRTLELYSARQNYIQEEGVRRLSVWLDWYAEKMKPEPLRDESVVAACQSTILFLKDDYLKRKVDFATEVYAVLDKGDTKSAKMVVDDLVELFPWLKKDFCGRLMNSVVAYDGLKNKLSQV</sequence>
<evidence type="ECO:0000259" key="1">
    <source>
        <dbReference type="Pfam" id="PF06985"/>
    </source>
</evidence>
<dbReference type="GeneID" id="67014785"/>
<accession>A0A8J2HRR0</accession>
<dbReference type="InterPro" id="IPR052895">
    <property type="entry name" value="HetReg/Transcr_Mod"/>
</dbReference>
<evidence type="ECO:0000313" key="2">
    <source>
        <dbReference type="EMBL" id="CAG5138365.1"/>
    </source>
</evidence>
<dbReference type="InterPro" id="IPR010730">
    <property type="entry name" value="HET"/>
</dbReference>
<dbReference type="EMBL" id="CAJRGZ010000014">
    <property type="protein sequence ID" value="CAG5138365.1"/>
    <property type="molecule type" value="Genomic_DNA"/>
</dbReference>
<name>A0A8J2HRR0_9PLEO</name>
<dbReference type="OrthoDB" id="4476201at2759"/>
<proteinExistence type="predicted"/>
<keyword evidence="3" id="KW-1185">Reference proteome</keyword>
<dbReference type="Proteomes" id="UP000676310">
    <property type="component" value="Unassembled WGS sequence"/>
</dbReference>